<sequence>MKTMKVSNSSFPLLKAIFLGGFLSAIVKFGWEIPFPPRTPERDATNPPQKLLEQLGMSKEWSHYTYLYNENDRPIFSFIIHFGFSFVCAWLYYWIGMRYKYISLYNGALYGILVYVGFHIVIMPLLGIVPSPGRQPWQEHFSELFGHIIWAWSIDLIRVYVQTPSFLKV</sequence>
<evidence type="ECO:0000313" key="2">
    <source>
        <dbReference type="EMBL" id="NAW52232.1"/>
    </source>
</evidence>
<evidence type="ECO:0000256" key="1">
    <source>
        <dbReference type="SAM" id="Phobius"/>
    </source>
</evidence>
<proteinExistence type="predicted"/>
<keyword evidence="1" id="KW-0812">Transmembrane</keyword>
<gene>
    <name evidence="2" type="ORF">GNY06_12880</name>
</gene>
<feature type="transmembrane region" description="Helical" evidence="1">
    <location>
        <begin position="107"/>
        <end position="129"/>
    </location>
</feature>
<organism evidence="2 3">
    <name type="scientific">Elizabethkingia argenteiflava</name>
    <dbReference type="NCBI Taxonomy" id="2681556"/>
    <lineage>
        <taxon>Bacteria</taxon>
        <taxon>Pseudomonadati</taxon>
        <taxon>Bacteroidota</taxon>
        <taxon>Flavobacteriia</taxon>
        <taxon>Flavobacteriales</taxon>
        <taxon>Weeksellaceae</taxon>
        <taxon>Elizabethkingia</taxon>
    </lineage>
</organism>
<dbReference type="Proteomes" id="UP000553459">
    <property type="component" value="Unassembled WGS sequence"/>
</dbReference>
<dbReference type="AlphaFoldDB" id="A0A845PVI5"/>
<feature type="transmembrane region" description="Helical" evidence="1">
    <location>
        <begin position="75"/>
        <end position="95"/>
    </location>
</feature>
<evidence type="ECO:0000313" key="3">
    <source>
        <dbReference type="Proteomes" id="UP000553459"/>
    </source>
</evidence>
<protein>
    <submittedName>
        <fullName evidence="2">DUF1440 domain-containing protein</fullName>
    </submittedName>
</protein>
<dbReference type="EMBL" id="JAAABJ010000653">
    <property type="protein sequence ID" value="NAW52232.1"/>
    <property type="molecule type" value="Genomic_DNA"/>
</dbReference>
<reference evidence="2 3" key="1">
    <citation type="submission" date="2019-11" db="EMBL/GenBank/DDBJ databases">
        <title>Characterization of Elizabethkingia argenteiflava sp. nov., isolated from inner surface of Soybean Pods.</title>
        <authorList>
            <person name="Mo S."/>
        </authorList>
    </citation>
    <scope>NUCLEOTIDE SEQUENCE [LARGE SCALE GENOMIC DNA]</scope>
    <source>
        <strain evidence="2 3">YB22</strain>
    </source>
</reference>
<keyword evidence="1" id="KW-1133">Transmembrane helix</keyword>
<feature type="transmembrane region" description="Helical" evidence="1">
    <location>
        <begin position="144"/>
        <end position="161"/>
    </location>
</feature>
<feature type="transmembrane region" description="Helical" evidence="1">
    <location>
        <begin position="12"/>
        <end position="31"/>
    </location>
</feature>
<name>A0A845PVI5_9FLAO</name>
<dbReference type="Pfam" id="PF07274">
    <property type="entry name" value="DUF1440"/>
    <property type="match status" value="1"/>
</dbReference>
<comment type="caution">
    <text evidence="2">The sequence shown here is derived from an EMBL/GenBank/DDBJ whole genome shotgun (WGS) entry which is preliminary data.</text>
</comment>
<keyword evidence="3" id="KW-1185">Reference proteome</keyword>
<dbReference type="InterPro" id="IPR009898">
    <property type="entry name" value="DUF1440"/>
</dbReference>
<accession>A0A845PVI5</accession>
<keyword evidence="1" id="KW-0472">Membrane</keyword>